<accession>A0A4Q1SBB6</accession>
<dbReference type="Proteomes" id="UP000290253">
    <property type="component" value="Unassembled WGS sequence"/>
</dbReference>
<evidence type="ECO:0000256" key="3">
    <source>
        <dbReference type="ARBA" id="ARBA00023125"/>
    </source>
</evidence>
<dbReference type="InterPro" id="IPR036390">
    <property type="entry name" value="WH_DNA-bd_sf"/>
</dbReference>
<dbReference type="Gene3D" id="1.10.10.10">
    <property type="entry name" value="Winged helix-like DNA-binding domain superfamily/Winged helix DNA-binding domain"/>
    <property type="match status" value="1"/>
</dbReference>
<dbReference type="EMBL" id="SDMK01000003">
    <property type="protein sequence ID" value="RXS94434.1"/>
    <property type="molecule type" value="Genomic_DNA"/>
</dbReference>
<dbReference type="FunFam" id="1.10.10.10:FF:000001">
    <property type="entry name" value="LysR family transcriptional regulator"/>
    <property type="match status" value="1"/>
</dbReference>
<evidence type="ECO:0000256" key="4">
    <source>
        <dbReference type="ARBA" id="ARBA00023163"/>
    </source>
</evidence>
<gene>
    <name evidence="6" type="ORF">ESZ00_15280</name>
</gene>
<dbReference type="GO" id="GO:0003700">
    <property type="term" value="F:DNA-binding transcription factor activity"/>
    <property type="evidence" value="ECO:0007669"/>
    <property type="project" value="InterPro"/>
</dbReference>
<keyword evidence="3" id="KW-0238">DNA-binding</keyword>
<dbReference type="OrthoDB" id="9803735at2"/>
<dbReference type="InterPro" id="IPR036388">
    <property type="entry name" value="WH-like_DNA-bd_sf"/>
</dbReference>
<evidence type="ECO:0000256" key="2">
    <source>
        <dbReference type="ARBA" id="ARBA00023015"/>
    </source>
</evidence>
<dbReference type="InterPro" id="IPR005119">
    <property type="entry name" value="LysR_subst-bd"/>
</dbReference>
<evidence type="ECO:0000313" key="7">
    <source>
        <dbReference type="Proteomes" id="UP000290253"/>
    </source>
</evidence>
<comment type="caution">
    <text evidence="6">The sequence shown here is derived from an EMBL/GenBank/DDBJ whole genome shotgun (WGS) entry which is preliminary data.</text>
</comment>
<protein>
    <submittedName>
        <fullName evidence="6">LysR family transcriptional regulator</fullName>
    </submittedName>
</protein>
<dbReference type="SUPFAM" id="SSF53850">
    <property type="entry name" value="Periplasmic binding protein-like II"/>
    <property type="match status" value="1"/>
</dbReference>
<evidence type="ECO:0000313" key="6">
    <source>
        <dbReference type="EMBL" id="RXS94434.1"/>
    </source>
</evidence>
<name>A0A4Q1SBB6_9BACT</name>
<dbReference type="Pfam" id="PF03466">
    <property type="entry name" value="LysR_substrate"/>
    <property type="match status" value="1"/>
</dbReference>
<dbReference type="PANTHER" id="PTHR30126">
    <property type="entry name" value="HTH-TYPE TRANSCRIPTIONAL REGULATOR"/>
    <property type="match status" value="1"/>
</dbReference>
<keyword evidence="2" id="KW-0805">Transcription regulation</keyword>
<evidence type="ECO:0000259" key="5">
    <source>
        <dbReference type="PROSITE" id="PS50931"/>
    </source>
</evidence>
<evidence type="ECO:0000256" key="1">
    <source>
        <dbReference type="ARBA" id="ARBA00009437"/>
    </source>
</evidence>
<keyword evidence="7" id="KW-1185">Reference proteome</keyword>
<dbReference type="PROSITE" id="PS50931">
    <property type="entry name" value="HTH_LYSR"/>
    <property type="match status" value="1"/>
</dbReference>
<sequence>MDLAQLETFLAVVEERGFSRAASRLHRTQPAVSHTIRRLEDEIGEPLFERSSREGTLTASGELLREYAERMLGLRREATSALEQLRSLERGRLHIAANEYTCLYLLPVLDEFRRLCPHVSVLVERAFASRIPDQLLDRSVELGVVTFTPPDAAIEAVSVYTDPVVFVVNPRHPLAREKEVGIRQLGAESFIAHNVVSPLRRRVIALFEQHQTPLNMYVELPSLEAIKRFVAMGNGVALVPGLTVQQELERGELVQVAVPELKIERQLMLARRRHGSLSYAAQAFLKVLESVAAERGAPFCYRSAVS</sequence>
<dbReference type="Gene3D" id="3.40.190.290">
    <property type="match status" value="1"/>
</dbReference>
<keyword evidence="4" id="KW-0804">Transcription</keyword>
<dbReference type="SUPFAM" id="SSF46785">
    <property type="entry name" value="Winged helix' DNA-binding domain"/>
    <property type="match status" value="1"/>
</dbReference>
<reference evidence="6 7" key="1">
    <citation type="journal article" date="2016" name="Int. J. Syst. Evol. Microbiol.">
        <title>Acidipila dinghuensis sp. nov., an acidobacterium isolated from forest soil.</title>
        <authorList>
            <person name="Jiang Y.W."/>
            <person name="Wang J."/>
            <person name="Chen M.H."/>
            <person name="Lv Y.Y."/>
            <person name="Qiu L.H."/>
        </authorList>
    </citation>
    <scope>NUCLEOTIDE SEQUENCE [LARGE SCALE GENOMIC DNA]</scope>
    <source>
        <strain evidence="6 7">DHOF10</strain>
    </source>
</reference>
<dbReference type="PANTHER" id="PTHR30126:SF40">
    <property type="entry name" value="HTH-TYPE TRANSCRIPTIONAL REGULATOR GLTR"/>
    <property type="match status" value="1"/>
</dbReference>
<dbReference type="AlphaFoldDB" id="A0A4Q1SBB6"/>
<organism evidence="6 7">
    <name type="scientific">Silvibacterium dinghuense</name>
    <dbReference type="NCBI Taxonomy" id="1560006"/>
    <lineage>
        <taxon>Bacteria</taxon>
        <taxon>Pseudomonadati</taxon>
        <taxon>Acidobacteriota</taxon>
        <taxon>Terriglobia</taxon>
        <taxon>Terriglobales</taxon>
        <taxon>Acidobacteriaceae</taxon>
        <taxon>Silvibacterium</taxon>
    </lineage>
</organism>
<dbReference type="GO" id="GO:0000976">
    <property type="term" value="F:transcription cis-regulatory region binding"/>
    <property type="evidence" value="ECO:0007669"/>
    <property type="project" value="TreeGrafter"/>
</dbReference>
<proteinExistence type="inferred from homology"/>
<dbReference type="Pfam" id="PF00126">
    <property type="entry name" value="HTH_1"/>
    <property type="match status" value="1"/>
</dbReference>
<comment type="similarity">
    <text evidence="1">Belongs to the LysR transcriptional regulatory family.</text>
</comment>
<dbReference type="InterPro" id="IPR000847">
    <property type="entry name" value="LysR_HTH_N"/>
</dbReference>
<dbReference type="RefSeq" id="WP_129209171.1">
    <property type="nucleotide sequence ID" value="NZ_BMGU01000005.1"/>
</dbReference>
<dbReference type="CDD" id="cd05466">
    <property type="entry name" value="PBP2_LTTR_substrate"/>
    <property type="match status" value="1"/>
</dbReference>
<feature type="domain" description="HTH lysR-type" evidence="5">
    <location>
        <begin position="1"/>
        <end position="58"/>
    </location>
</feature>
<dbReference type="PRINTS" id="PR00039">
    <property type="entry name" value="HTHLYSR"/>
</dbReference>